<feature type="domain" description="Glycoside hydrolase family 31 TIM barrel" evidence="3">
    <location>
        <begin position="37"/>
        <end position="83"/>
    </location>
</feature>
<dbReference type="WBParaSite" id="ACRNAN_scaffold7747.g9711.t1">
    <property type="protein sequence ID" value="ACRNAN_scaffold7747.g9711.t1"/>
    <property type="gene ID" value="ACRNAN_scaffold7747.g9711"/>
</dbReference>
<evidence type="ECO:0000259" key="3">
    <source>
        <dbReference type="Pfam" id="PF01055"/>
    </source>
</evidence>
<keyword evidence="2" id="KW-0378">Hydrolase</keyword>
<evidence type="ECO:0000256" key="1">
    <source>
        <dbReference type="ARBA" id="ARBA00007806"/>
    </source>
</evidence>
<accession>A0A914EH74</accession>
<dbReference type="Proteomes" id="UP000887540">
    <property type="component" value="Unplaced"/>
</dbReference>
<comment type="similarity">
    <text evidence="1 2">Belongs to the glycosyl hydrolase 31 family.</text>
</comment>
<dbReference type="Gene3D" id="2.60.40.1760">
    <property type="entry name" value="glycosyl hydrolase (family 31)"/>
    <property type="match status" value="1"/>
</dbReference>
<keyword evidence="2" id="KW-0326">Glycosidase</keyword>
<dbReference type="GO" id="GO:0004558">
    <property type="term" value="F:alpha-1,4-glucosidase activity"/>
    <property type="evidence" value="ECO:0007669"/>
    <property type="project" value="TreeGrafter"/>
</dbReference>
<dbReference type="SUPFAM" id="SSF51445">
    <property type="entry name" value="(Trans)glycosidases"/>
    <property type="match status" value="1"/>
</dbReference>
<proteinExistence type="inferred from homology"/>
<evidence type="ECO:0000256" key="2">
    <source>
        <dbReference type="RuleBase" id="RU361185"/>
    </source>
</evidence>
<dbReference type="AlphaFoldDB" id="A0A914EH74"/>
<sequence length="85" mass="10004">MMFGPGPHMVYRTIGGILEFFFFPGPTPEEVIQQYHQISRWYYKDLGELKKVVNRIQSHGIPLDVISTDIDVMDRYRDFTFSKVC</sequence>
<organism evidence="4 5">
    <name type="scientific">Acrobeloides nanus</name>
    <dbReference type="NCBI Taxonomy" id="290746"/>
    <lineage>
        <taxon>Eukaryota</taxon>
        <taxon>Metazoa</taxon>
        <taxon>Ecdysozoa</taxon>
        <taxon>Nematoda</taxon>
        <taxon>Chromadorea</taxon>
        <taxon>Rhabditida</taxon>
        <taxon>Tylenchina</taxon>
        <taxon>Cephalobomorpha</taxon>
        <taxon>Cephaloboidea</taxon>
        <taxon>Cephalobidae</taxon>
        <taxon>Acrobeloides</taxon>
    </lineage>
</organism>
<dbReference type="Pfam" id="PF01055">
    <property type="entry name" value="Glyco_hydro_31_2nd"/>
    <property type="match status" value="1"/>
</dbReference>
<dbReference type="GO" id="GO:0005975">
    <property type="term" value="P:carbohydrate metabolic process"/>
    <property type="evidence" value="ECO:0007669"/>
    <property type="project" value="InterPro"/>
</dbReference>
<evidence type="ECO:0000313" key="4">
    <source>
        <dbReference type="Proteomes" id="UP000887540"/>
    </source>
</evidence>
<dbReference type="Gene3D" id="3.20.20.80">
    <property type="entry name" value="Glycosidases"/>
    <property type="match status" value="1"/>
</dbReference>
<dbReference type="PANTHER" id="PTHR22762">
    <property type="entry name" value="ALPHA-GLUCOSIDASE"/>
    <property type="match status" value="1"/>
</dbReference>
<evidence type="ECO:0000313" key="5">
    <source>
        <dbReference type="WBParaSite" id="ACRNAN_scaffold7747.g9711.t1"/>
    </source>
</evidence>
<dbReference type="CDD" id="cd14752">
    <property type="entry name" value="GH31_N"/>
    <property type="match status" value="1"/>
</dbReference>
<reference evidence="5" key="1">
    <citation type="submission" date="2022-11" db="UniProtKB">
        <authorList>
            <consortium name="WormBaseParasite"/>
        </authorList>
    </citation>
    <scope>IDENTIFICATION</scope>
</reference>
<keyword evidence="4" id="KW-1185">Reference proteome</keyword>
<dbReference type="InterPro" id="IPR000322">
    <property type="entry name" value="Glyco_hydro_31_TIM"/>
</dbReference>
<dbReference type="InterPro" id="IPR017853">
    <property type="entry name" value="GH"/>
</dbReference>
<protein>
    <recommendedName>
        <fullName evidence="3">Glycoside hydrolase family 31 TIM barrel domain-containing protein</fullName>
    </recommendedName>
</protein>
<dbReference type="PANTHER" id="PTHR22762:SF133">
    <property type="entry name" value="P-TYPE DOMAIN-CONTAINING PROTEIN"/>
    <property type="match status" value="1"/>
</dbReference>
<name>A0A914EH74_9BILA</name>